<name>A0ABV3Z6M2_9PROT</name>
<keyword evidence="4" id="KW-1185">Reference proteome</keyword>
<dbReference type="Proteomes" id="UP001560685">
    <property type="component" value="Unassembled WGS sequence"/>
</dbReference>
<protein>
    <submittedName>
        <fullName evidence="3">Uncharacterized protein</fullName>
    </submittedName>
</protein>
<proteinExistence type="predicted"/>
<accession>A0ABV3Z6M2</accession>
<evidence type="ECO:0000256" key="1">
    <source>
        <dbReference type="SAM" id="MobiDB-lite"/>
    </source>
</evidence>
<feature type="signal peptide" evidence="2">
    <location>
        <begin position="1"/>
        <end position="22"/>
    </location>
</feature>
<dbReference type="EMBL" id="JBEHZE010000001">
    <property type="protein sequence ID" value="MEX6633852.1"/>
    <property type="molecule type" value="Genomic_DNA"/>
</dbReference>
<comment type="caution">
    <text evidence="3">The sequence shown here is derived from an EMBL/GenBank/DDBJ whole genome shotgun (WGS) entry which is preliminary data.</text>
</comment>
<organism evidence="3 4">
    <name type="scientific">Hyphococcus lacteus</name>
    <dbReference type="NCBI Taxonomy" id="3143536"/>
    <lineage>
        <taxon>Bacteria</taxon>
        <taxon>Pseudomonadati</taxon>
        <taxon>Pseudomonadota</taxon>
        <taxon>Alphaproteobacteria</taxon>
        <taxon>Parvularculales</taxon>
        <taxon>Parvularculaceae</taxon>
        <taxon>Hyphococcus</taxon>
    </lineage>
</organism>
<evidence type="ECO:0000313" key="3">
    <source>
        <dbReference type="EMBL" id="MEX6633852.1"/>
    </source>
</evidence>
<reference evidence="3 4" key="1">
    <citation type="submission" date="2024-05" db="EMBL/GenBank/DDBJ databases">
        <title>Three bacterial strains, DH-69, EH-24, and ECK-19 isolated from coastal sediments.</title>
        <authorList>
            <person name="Ye Y.-Q."/>
            <person name="Du Z.-J."/>
        </authorList>
    </citation>
    <scope>NUCLEOTIDE SEQUENCE [LARGE SCALE GENOMIC DNA]</scope>
    <source>
        <strain evidence="3 4">ECK-19</strain>
    </source>
</reference>
<dbReference type="RefSeq" id="WP_369313852.1">
    <property type="nucleotide sequence ID" value="NZ_JBEHZE010000001.1"/>
</dbReference>
<evidence type="ECO:0000256" key="2">
    <source>
        <dbReference type="SAM" id="SignalP"/>
    </source>
</evidence>
<keyword evidence="2" id="KW-0732">Signal</keyword>
<feature type="chain" id="PRO_5045178911" evidence="2">
    <location>
        <begin position="23"/>
        <end position="113"/>
    </location>
</feature>
<sequence>MMKRSLFSILVGLALVVGCATTGSTDGNVQSSALTAEAASDSNAATADEQSEVDDGDKVICRRERVTGSRIAMQKVCLTGKEWDARLRRTQDGLRDVGRGGAAAPSPEMGGGD</sequence>
<feature type="region of interest" description="Disordered" evidence="1">
    <location>
        <begin position="92"/>
        <end position="113"/>
    </location>
</feature>
<dbReference type="PROSITE" id="PS51257">
    <property type="entry name" value="PROKAR_LIPOPROTEIN"/>
    <property type="match status" value="1"/>
</dbReference>
<gene>
    <name evidence="3" type="ORF">ABFZ84_09865</name>
</gene>
<evidence type="ECO:0000313" key="4">
    <source>
        <dbReference type="Proteomes" id="UP001560685"/>
    </source>
</evidence>